<dbReference type="EMBL" id="CAJVCH010558768">
    <property type="protein sequence ID" value="CAG7831066.1"/>
    <property type="molecule type" value="Genomic_DNA"/>
</dbReference>
<accession>A0A8J2LZ55</accession>
<keyword evidence="1" id="KW-1133">Transmembrane helix</keyword>
<evidence type="ECO:0000313" key="2">
    <source>
        <dbReference type="EMBL" id="CAG7831066.1"/>
    </source>
</evidence>
<dbReference type="AlphaFoldDB" id="A0A8J2LZ55"/>
<gene>
    <name evidence="2" type="ORF">AFUS01_LOCUS40826</name>
</gene>
<feature type="non-terminal residue" evidence="2">
    <location>
        <position position="1"/>
    </location>
</feature>
<keyword evidence="1" id="KW-0812">Transmembrane</keyword>
<keyword evidence="3" id="KW-1185">Reference proteome</keyword>
<feature type="transmembrane region" description="Helical" evidence="1">
    <location>
        <begin position="63"/>
        <end position="82"/>
    </location>
</feature>
<protein>
    <submittedName>
        <fullName evidence="2">Uncharacterized protein</fullName>
    </submittedName>
</protein>
<comment type="caution">
    <text evidence="2">The sequence shown here is derived from an EMBL/GenBank/DDBJ whole genome shotgun (WGS) entry which is preliminary data.</text>
</comment>
<evidence type="ECO:0000313" key="3">
    <source>
        <dbReference type="Proteomes" id="UP000708208"/>
    </source>
</evidence>
<keyword evidence="1" id="KW-0472">Membrane</keyword>
<sequence length="122" mass="14234">NDWAKDPCWADGDKITIPMKSMKSPLEPSQKFTSPIFTSKYAQDEVLNKKKASGEKKKKRRFFNVYMLWGSLAIIVLLLAVIKKDHMQEYYSEFNTNLNATRTLKELFCSEYNLEAKQETEI</sequence>
<organism evidence="2 3">
    <name type="scientific">Allacma fusca</name>
    <dbReference type="NCBI Taxonomy" id="39272"/>
    <lineage>
        <taxon>Eukaryota</taxon>
        <taxon>Metazoa</taxon>
        <taxon>Ecdysozoa</taxon>
        <taxon>Arthropoda</taxon>
        <taxon>Hexapoda</taxon>
        <taxon>Collembola</taxon>
        <taxon>Symphypleona</taxon>
        <taxon>Sminthuridae</taxon>
        <taxon>Allacma</taxon>
    </lineage>
</organism>
<proteinExistence type="predicted"/>
<reference evidence="2" key="1">
    <citation type="submission" date="2021-06" db="EMBL/GenBank/DDBJ databases">
        <authorList>
            <person name="Hodson N. C."/>
            <person name="Mongue J. A."/>
            <person name="Jaron S. K."/>
        </authorList>
    </citation>
    <scope>NUCLEOTIDE SEQUENCE</scope>
</reference>
<name>A0A8J2LZ55_9HEXA</name>
<dbReference type="Proteomes" id="UP000708208">
    <property type="component" value="Unassembled WGS sequence"/>
</dbReference>
<evidence type="ECO:0000256" key="1">
    <source>
        <dbReference type="SAM" id="Phobius"/>
    </source>
</evidence>